<evidence type="ECO:0000259" key="3">
    <source>
        <dbReference type="SMART" id="SM01007"/>
    </source>
</evidence>
<dbReference type="Pfam" id="PF00596">
    <property type="entry name" value="Aldolase_II"/>
    <property type="match status" value="1"/>
</dbReference>
<dbReference type="RefSeq" id="WP_117445356.1">
    <property type="nucleotide sequence ID" value="NZ_JAQLXO010000001.1"/>
</dbReference>
<reference evidence="5 6" key="1">
    <citation type="submission" date="2018-08" db="EMBL/GenBank/DDBJ databases">
        <title>A genome reference for cultivated species of the human gut microbiota.</title>
        <authorList>
            <person name="Zou Y."/>
            <person name="Xue W."/>
            <person name="Luo G."/>
        </authorList>
    </citation>
    <scope>NUCLEOTIDE SEQUENCE [LARGE SCALE GENOMIC DNA]</scope>
    <source>
        <strain evidence="5 6">TF08-11</strain>
    </source>
</reference>
<proteinExistence type="predicted"/>
<dbReference type="GO" id="GO:0005829">
    <property type="term" value="C:cytosol"/>
    <property type="evidence" value="ECO:0007669"/>
    <property type="project" value="TreeGrafter"/>
</dbReference>
<dbReference type="GO" id="GO:0008994">
    <property type="term" value="F:rhamnulose-1-phosphate aldolase activity"/>
    <property type="evidence" value="ECO:0007669"/>
    <property type="project" value="UniProtKB-EC"/>
</dbReference>
<sequence length="278" mass="31924">MKVLDTKFFNEYIDMALHGDALGWHERNGGNFTYWMTKENVDKIKEELSLDGEWRPIGTCVPFLANEYFLISGTGKFFHNMRKDPTSTTGIIQVNESGDQYKICWGFTDGGRPTSELPTHLMNMEVKGQQDKKNRIIYHCHCPNVIAMTFILPLEDKIFTRELWESMTECPIIFPEGVGVVEWMVPGGKEIAIKTSDLMKKHKYSAVIWAHHGVFCSGTDFDSTFGLMHTIEKSAEIWIKINSCTNKKRQTITPDGFRKLAREFGVTLNEEALFEKNY</sequence>
<dbReference type="PANTHER" id="PTHR22789:SF0">
    <property type="entry name" value="3-OXO-TETRONATE 4-PHOSPHATE DECARBOXYLASE-RELATED"/>
    <property type="match status" value="1"/>
</dbReference>
<dbReference type="GO" id="GO:0046872">
    <property type="term" value="F:metal ion binding"/>
    <property type="evidence" value="ECO:0007669"/>
    <property type="project" value="UniProtKB-KW"/>
</dbReference>
<keyword evidence="2 5" id="KW-0456">Lyase</keyword>
<dbReference type="Proteomes" id="UP001212981">
    <property type="component" value="Unassembled WGS sequence"/>
</dbReference>
<evidence type="ECO:0000256" key="2">
    <source>
        <dbReference type="ARBA" id="ARBA00023239"/>
    </source>
</evidence>
<gene>
    <name evidence="4" type="primary">rhaD</name>
    <name evidence="5" type="ORF">DXC78_01305</name>
    <name evidence="4" type="ORF">PND82_00255</name>
</gene>
<accession>A0A3E3E7M6</accession>
<evidence type="ECO:0000313" key="4">
    <source>
        <dbReference type="EMBL" id="MDB7981247.1"/>
    </source>
</evidence>
<keyword evidence="1" id="KW-0479">Metal-binding</keyword>
<dbReference type="InterPro" id="IPR001303">
    <property type="entry name" value="Aldolase_II/adducin_N"/>
</dbReference>
<dbReference type="EC" id="4.1.2.19" evidence="5"/>
<dbReference type="InterPro" id="IPR036409">
    <property type="entry name" value="Aldolase_II/adducin_N_sf"/>
</dbReference>
<evidence type="ECO:0000313" key="6">
    <source>
        <dbReference type="Proteomes" id="UP000260721"/>
    </source>
</evidence>
<comment type="caution">
    <text evidence="5">The sequence shown here is derived from an EMBL/GenBank/DDBJ whole genome shotgun (WGS) entry which is preliminary data.</text>
</comment>
<dbReference type="EMBL" id="QUSK01000002">
    <property type="protein sequence ID" value="RGD78067.1"/>
    <property type="molecule type" value="Genomic_DNA"/>
</dbReference>
<evidence type="ECO:0000313" key="5">
    <source>
        <dbReference type="EMBL" id="RGD78067.1"/>
    </source>
</evidence>
<dbReference type="InterPro" id="IPR050197">
    <property type="entry name" value="Aldolase_class_II_sugar_metab"/>
</dbReference>
<dbReference type="SUPFAM" id="SSF53639">
    <property type="entry name" value="AraD/HMP-PK domain-like"/>
    <property type="match status" value="1"/>
</dbReference>
<evidence type="ECO:0000256" key="1">
    <source>
        <dbReference type="ARBA" id="ARBA00022723"/>
    </source>
</evidence>
<dbReference type="Gene3D" id="3.40.225.10">
    <property type="entry name" value="Class II aldolase/adducin N-terminal domain"/>
    <property type="match status" value="1"/>
</dbReference>
<protein>
    <submittedName>
        <fullName evidence="5">Rhamnulose-1-phosphate aldolase</fullName>
        <ecNumber evidence="5">4.1.2.19</ecNumber>
    </submittedName>
</protein>
<dbReference type="NCBIfam" id="NF002963">
    <property type="entry name" value="PRK03634.1"/>
    <property type="match status" value="1"/>
</dbReference>
<name>A0A3E3E7M6_9FIRM</name>
<feature type="domain" description="Class II aldolase/adducin N-terminal" evidence="3">
    <location>
        <begin position="10"/>
        <end position="239"/>
    </location>
</feature>
<reference evidence="4" key="2">
    <citation type="submission" date="2023-01" db="EMBL/GenBank/DDBJ databases">
        <title>Human gut microbiome strain richness.</title>
        <authorList>
            <person name="Chen-Liaw A."/>
        </authorList>
    </citation>
    <scope>NUCLEOTIDE SEQUENCE</scope>
    <source>
        <strain evidence="4">D8_m1001271B151109d0_201107</strain>
    </source>
</reference>
<dbReference type="EMBL" id="JAQLXO010000001">
    <property type="protein sequence ID" value="MDB7981247.1"/>
    <property type="molecule type" value="Genomic_DNA"/>
</dbReference>
<dbReference type="GO" id="GO:0019323">
    <property type="term" value="P:pentose catabolic process"/>
    <property type="evidence" value="ECO:0007669"/>
    <property type="project" value="TreeGrafter"/>
</dbReference>
<dbReference type="PANTHER" id="PTHR22789">
    <property type="entry name" value="FUCULOSE PHOSPHATE ALDOLASE"/>
    <property type="match status" value="1"/>
</dbReference>
<dbReference type="SMART" id="SM01007">
    <property type="entry name" value="Aldolase_II"/>
    <property type="match status" value="1"/>
</dbReference>
<dbReference type="AlphaFoldDB" id="A0A3E3E7M6"/>
<organism evidence="5 6">
    <name type="scientific">Faecalicoccus pleomorphus</name>
    <dbReference type="NCBI Taxonomy" id="1323"/>
    <lineage>
        <taxon>Bacteria</taxon>
        <taxon>Bacillati</taxon>
        <taxon>Bacillota</taxon>
        <taxon>Erysipelotrichia</taxon>
        <taxon>Erysipelotrichales</taxon>
        <taxon>Erysipelotrichaceae</taxon>
        <taxon>Faecalicoccus</taxon>
    </lineage>
</organism>
<dbReference type="Proteomes" id="UP000260721">
    <property type="component" value="Unassembled WGS sequence"/>
</dbReference>